<name>A0A7C3PLX9_9CYAN</name>
<dbReference type="AlphaFoldDB" id="A0A7C3PLX9"/>
<organism evidence="1">
    <name type="scientific">Oscillatoriales cyanobacterium SpSt-418</name>
    <dbReference type="NCBI Taxonomy" id="2282169"/>
    <lineage>
        <taxon>Bacteria</taxon>
        <taxon>Bacillati</taxon>
        <taxon>Cyanobacteriota</taxon>
        <taxon>Cyanophyceae</taxon>
        <taxon>Oscillatoriophycideae</taxon>
        <taxon>Oscillatoriales</taxon>
    </lineage>
</organism>
<protein>
    <submittedName>
        <fullName evidence="1">Uncharacterized protein</fullName>
    </submittedName>
</protein>
<proteinExistence type="predicted"/>
<evidence type="ECO:0000313" key="1">
    <source>
        <dbReference type="EMBL" id="HFN01281.1"/>
    </source>
</evidence>
<accession>A0A7C3PLX9</accession>
<gene>
    <name evidence="1" type="ORF">ENR64_26750</name>
</gene>
<dbReference type="EMBL" id="DSRU01000393">
    <property type="protein sequence ID" value="HFN01281.1"/>
    <property type="molecule type" value="Genomic_DNA"/>
</dbReference>
<sequence length="77" mass="8535">MKIDSTDGEESSKVLALQEVVKILNQAAQKINENDCFSTAIMVGVAISYLENLKGELASQLSLEKQLREMLKTDTNF</sequence>
<reference evidence="1" key="1">
    <citation type="journal article" date="2020" name="mSystems">
        <title>Genome- and Community-Level Interaction Insights into Carbon Utilization and Element Cycling Functions of Hydrothermarchaeota in Hydrothermal Sediment.</title>
        <authorList>
            <person name="Zhou Z."/>
            <person name="Liu Y."/>
            <person name="Xu W."/>
            <person name="Pan J."/>
            <person name="Luo Z.H."/>
            <person name="Li M."/>
        </authorList>
    </citation>
    <scope>NUCLEOTIDE SEQUENCE [LARGE SCALE GENOMIC DNA]</scope>
    <source>
        <strain evidence="1">SpSt-418</strain>
    </source>
</reference>
<comment type="caution">
    <text evidence="1">The sequence shown here is derived from an EMBL/GenBank/DDBJ whole genome shotgun (WGS) entry which is preliminary data.</text>
</comment>